<feature type="domain" description="RNA-binding protein Tab2-like N-terminal" evidence="1">
    <location>
        <begin position="3"/>
        <end position="113"/>
    </location>
</feature>
<dbReference type="PANTHER" id="PTHR34556">
    <property type="match status" value="1"/>
</dbReference>
<dbReference type="AlphaFoldDB" id="A0AAW9QV58"/>
<comment type="caution">
    <text evidence="3">The sequence shown here is derived from an EMBL/GenBank/DDBJ whole genome shotgun (WGS) entry which is preliminary data.</text>
</comment>
<organism evidence="3 4">
    <name type="scientific">Pannus brasiliensis CCIBt3594</name>
    <dbReference type="NCBI Taxonomy" id="1427578"/>
    <lineage>
        <taxon>Bacteria</taxon>
        <taxon>Bacillati</taxon>
        <taxon>Cyanobacteriota</taxon>
        <taxon>Cyanophyceae</taxon>
        <taxon>Oscillatoriophycideae</taxon>
        <taxon>Chroococcales</taxon>
        <taxon>Microcystaceae</taxon>
        <taxon>Pannus</taxon>
    </lineage>
</organism>
<sequence length="291" mass="32792">MTIWELDFYSRPVVDEENKKRWEVLICETPTEIDRSPDALFRFARYCPAKTVNSLWLGEAITAAIEEAGVTPKKIRFFRRQMNNMIVKACEDIGIPAAPSRRTHALTRWLEERNRDFYPNQEGYNEALVNVASVQYPPLNAVPLPDAVRGDKSDKWAFVTLEVGAFDDYSEWEVGFGEVLPLKAMGLDEATKIPGLVIFSPRALPLAGWMSGLEMAYLKLETNPKAIIRLETGVSDSWILVNVTDPETLTEAKNFETAKSKAGNLHFLAVQSSPESESFAGFWLLQEEEAV</sequence>
<dbReference type="PANTHER" id="PTHR34556:SF2">
    <property type="entry name" value="PROTEIN TAB2 HOMOLOG, CHLOROPLASTIC"/>
    <property type="match status" value="1"/>
</dbReference>
<evidence type="ECO:0000313" key="3">
    <source>
        <dbReference type="EMBL" id="MEG3437821.1"/>
    </source>
</evidence>
<dbReference type="GO" id="GO:0003723">
    <property type="term" value="F:RNA binding"/>
    <property type="evidence" value="ECO:0007669"/>
    <property type="project" value="InterPro"/>
</dbReference>
<evidence type="ECO:0000259" key="2">
    <source>
        <dbReference type="Pfam" id="PF20429"/>
    </source>
</evidence>
<feature type="domain" description="RNA-binding protein Tab2/Atab2 C-terminal" evidence="2">
    <location>
        <begin position="133"/>
        <end position="286"/>
    </location>
</feature>
<dbReference type="InterPro" id="IPR046761">
    <property type="entry name" value="Tab2-like_C"/>
</dbReference>
<proteinExistence type="predicted"/>
<evidence type="ECO:0000313" key="4">
    <source>
        <dbReference type="Proteomes" id="UP001328733"/>
    </source>
</evidence>
<dbReference type="Pfam" id="PF06485">
    <property type="entry name" value="Tab2-like_N"/>
    <property type="match status" value="1"/>
</dbReference>
<gene>
    <name evidence="3" type="ORF">V0288_11900</name>
</gene>
<accession>A0AAW9QV58</accession>
<dbReference type="Pfam" id="PF20429">
    <property type="entry name" value="Tab2-like_C"/>
    <property type="match status" value="1"/>
</dbReference>
<dbReference type="EMBL" id="JBAFSM010000020">
    <property type="protein sequence ID" value="MEG3437821.1"/>
    <property type="molecule type" value="Genomic_DNA"/>
</dbReference>
<dbReference type="RefSeq" id="WP_332865301.1">
    <property type="nucleotide sequence ID" value="NZ_JBAFSM010000020.1"/>
</dbReference>
<dbReference type="InterPro" id="IPR009472">
    <property type="entry name" value="Tab2-like"/>
</dbReference>
<dbReference type="Proteomes" id="UP001328733">
    <property type="component" value="Unassembled WGS sequence"/>
</dbReference>
<protein>
    <submittedName>
        <fullName evidence="3">Tab2/Atab2 family RNA-binding protein</fullName>
    </submittedName>
</protein>
<keyword evidence="4" id="KW-1185">Reference proteome</keyword>
<evidence type="ECO:0000259" key="1">
    <source>
        <dbReference type="Pfam" id="PF06485"/>
    </source>
</evidence>
<reference evidence="3 4" key="1">
    <citation type="submission" date="2024-01" db="EMBL/GenBank/DDBJ databases">
        <title>Genomic insights into the taxonomy and metabolism of the cyanobacterium Pannus brasiliensis CCIBt3594.</title>
        <authorList>
            <person name="Machado M."/>
            <person name="Botero N.B."/>
            <person name="Andreote A.P.D."/>
            <person name="Feitosa A.M.T."/>
            <person name="Popin R."/>
            <person name="Sivonen K."/>
            <person name="Fiore M.F."/>
        </authorList>
    </citation>
    <scope>NUCLEOTIDE SEQUENCE [LARGE SCALE GENOMIC DNA]</scope>
    <source>
        <strain evidence="3 4">CCIBt3594</strain>
    </source>
</reference>
<dbReference type="InterPro" id="IPR046760">
    <property type="entry name" value="Tab2-like_N"/>
</dbReference>
<name>A0AAW9QV58_9CHRO</name>